<dbReference type="Pfam" id="PF08708">
    <property type="entry name" value="PriCT_1"/>
    <property type="match status" value="1"/>
</dbReference>
<evidence type="ECO:0000256" key="1">
    <source>
        <dbReference type="SAM" id="MobiDB-lite"/>
    </source>
</evidence>
<evidence type="ECO:0000313" key="3">
    <source>
        <dbReference type="EMBL" id="MFC3175010.1"/>
    </source>
</evidence>
<dbReference type="SUPFAM" id="SSF56747">
    <property type="entry name" value="Prim-pol domain"/>
    <property type="match status" value="1"/>
</dbReference>
<dbReference type="EMBL" id="JBHRTQ010000010">
    <property type="protein sequence ID" value="MFC3175010.1"/>
    <property type="molecule type" value="Genomic_DNA"/>
</dbReference>
<dbReference type="Pfam" id="PF09250">
    <property type="entry name" value="Prim-Pol"/>
    <property type="match status" value="1"/>
</dbReference>
<reference evidence="4" key="1">
    <citation type="journal article" date="2019" name="Int. J. Syst. Evol. Microbiol.">
        <title>The Global Catalogue of Microorganisms (GCM) 10K type strain sequencing project: providing services to taxonomists for standard genome sequencing and annotation.</title>
        <authorList>
            <consortium name="The Broad Institute Genomics Platform"/>
            <consortium name="The Broad Institute Genome Sequencing Center for Infectious Disease"/>
            <person name="Wu L."/>
            <person name="Ma J."/>
        </authorList>
    </citation>
    <scope>NUCLEOTIDE SEQUENCE [LARGE SCALE GENOMIC DNA]</scope>
    <source>
        <strain evidence="4">KCTC 42984</strain>
    </source>
</reference>
<feature type="region of interest" description="Disordered" evidence="1">
    <location>
        <begin position="339"/>
        <end position="366"/>
    </location>
</feature>
<evidence type="ECO:0000259" key="2">
    <source>
        <dbReference type="SMART" id="SM00943"/>
    </source>
</evidence>
<dbReference type="Proteomes" id="UP001595604">
    <property type="component" value="Unassembled WGS sequence"/>
</dbReference>
<dbReference type="RefSeq" id="WP_379510385.1">
    <property type="nucleotide sequence ID" value="NZ_JBHRTQ010000010.1"/>
</dbReference>
<feature type="domain" description="DNA primase/polymerase bifunctional N-terminal" evidence="2">
    <location>
        <begin position="10"/>
        <end position="150"/>
    </location>
</feature>
<comment type="caution">
    <text evidence="3">The sequence shown here is derived from an EMBL/GenBank/DDBJ whole genome shotgun (WGS) entry which is preliminary data.</text>
</comment>
<proteinExistence type="predicted"/>
<organism evidence="3 4">
    <name type="scientific">Novosphingobium bradum</name>
    <dbReference type="NCBI Taxonomy" id="1737444"/>
    <lineage>
        <taxon>Bacteria</taxon>
        <taxon>Pseudomonadati</taxon>
        <taxon>Pseudomonadota</taxon>
        <taxon>Alphaproteobacteria</taxon>
        <taxon>Sphingomonadales</taxon>
        <taxon>Sphingomonadaceae</taxon>
        <taxon>Novosphingobium</taxon>
    </lineage>
</organism>
<dbReference type="SMART" id="SM00943">
    <property type="entry name" value="Prim-Pol"/>
    <property type="match status" value="1"/>
</dbReference>
<accession>A0ABV7IQS4</accession>
<dbReference type="InterPro" id="IPR015330">
    <property type="entry name" value="DNA_primase/pol_bifunc_N"/>
</dbReference>
<sequence>MQNSFAHWQPLYAEAGIALLPAIEKRPVVKNAGNFTPKASSKLIARHGNSERMGFWCGRGSSITVIDIDSTEPELLEMVLSRFGVSPIIARSPSGGHHVWYRHRGEKRQTRFEGLPLDVLGNGFVVAPPSRTERGVYTFLEGDLSAVNDLPVIAEKAWRNSSAGDTLRPRRAGAALLVPPAASLERVAEGNRNVALLSFCLSEAPTCRDLSELGARAAAYNRSTLLPPLSDAEVSKTVASAWRYQSEGRNWVGKGQFAPIPHSAIDGLLHDSPDALLLLIRLVREHYGLRNTFFVANAMAATMSDRPWSVKRLARARNALLATGRLIRDGWRGRVPTYRFGPATPHTPATPSVISIGGHSDHPTPF</sequence>
<gene>
    <name evidence="3" type="ORF">ACFOD9_12190</name>
</gene>
<dbReference type="InterPro" id="IPR014820">
    <property type="entry name" value="PriCT_1"/>
</dbReference>
<keyword evidence="4" id="KW-1185">Reference proteome</keyword>
<evidence type="ECO:0000313" key="4">
    <source>
        <dbReference type="Proteomes" id="UP001595604"/>
    </source>
</evidence>
<name>A0ABV7IQS4_9SPHN</name>
<protein>
    <submittedName>
        <fullName evidence="3">Bifunctional DNA primase/polymerase</fullName>
    </submittedName>
</protein>